<dbReference type="Proteomes" id="UP000290013">
    <property type="component" value="Chromosome"/>
</dbReference>
<accession>A0A4U8WB36</accession>
<evidence type="ECO:0000313" key="2">
    <source>
        <dbReference type="Proteomes" id="UP000290013"/>
    </source>
</evidence>
<organism evidence="1 2">
    <name type="scientific">Chryseobacterium taihuense</name>
    <dbReference type="NCBI Taxonomy" id="1141221"/>
    <lineage>
        <taxon>Bacteria</taxon>
        <taxon>Pseudomonadati</taxon>
        <taxon>Bacteroidota</taxon>
        <taxon>Flavobacteriia</taxon>
        <taxon>Flavobacteriales</taxon>
        <taxon>Weeksellaceae</taxon>
        <taxon>Chryseobacterium group</taxon>
        <taxon>Chryseobacterium</taxon>
    </lineage>
</organism>
<dbReference type="EMBL" id="LR215974">
    <property type="protein sequence ID" value="VFB03537.1"/>
    <property type="molecule type" value="Genomic_DNA"/>
</dbReference>
<dbReference type="AlphaFoldDB" id="A0A4U8WB36"/>
<evidence type="ECO:0000313" key="1">
    <source>
        <dbReference type="EMBL" id="VFB03537.1"/>
    </source>
</evidence>
<gene>
    <name evidence="1" type="ORF">NCTC12078_01552</name>
</gene>
<name>A0A4U8WB36_9FLAO</name>
<dbReference type="KEGG" id="ctai:NCTC12078_01552"/>
<reference evidence="1 2" key="1">
    <citation type="submission" date="2019-02" db="EMBL/GenBank/DDBJ databases">
        <authorList>
            <consortium name="Pathogen Informatics"/>
        </authorList>
    </citation>
    <scope>NUCLEOTIDE SEQUENCE [LARGE SCALE GENOMIC DNA]</scope>
    <source>
        <strain evidence="1 2">3012STDY6944375</strain>
    </source>
</reference>
<dbReference type="RefSeq" id="WP_130914126.1">
    <property type="nucleotide sequence ID" value="NZ_LR215974.1"/>
</dbReference>
<protein>
    <submittedName>
        <fullName evidence="1">Uncharacterized protein</fullName>
    </submittedName>
</protein>
<sequence length="162" mass="18972">MKKFFLIFIILLCLIFFYIIQCGTLLKYERKYSLVNDSGNIIPAKIYSRTVKSKINGKNQNIYQILVFFNDNQNMKSFNPILFIPKHNIVGVVESGKKDFLFFGNKAFQKTDRSNKFTSLTNSLFFDNNPPIYKISFNDKEIVFNSFNELKIYGETLTLKLQ</sequence>
<proteinExistence type="predicted"/>